<dbReference type="EMBL" id="CP002873">
    <property type="protein sequence ID" value="AGA66691.1"/>
    <property type="molecule type" value="Genomic_DNA"/>
</dbReference>
<organism evidence="7 8">
    <name type="scientific">Brachyspira pilosicoli P43/6/78</name>
    <dbReference type="NCBI Taxonomy" id="1042417"/>
    <lineage>
        <taxon>Bacteria</taxon>
        <taxon>Pseudomonadati</taxon>
        <taxon>Spirochaetota</taxon>
        <taxon>Spirochaetia</taxon>
        <taxon>Brachyspirales</taxon>
        <taxon>Brachyspiraceae</taxon>
        <taxon>Brachyspira</taxon>
    </lineage>
</organism>
<keyword evidence="5 6" id="KW-0119">Carbohydrate metabolism</keyword>
<evidence type="ECO:0000256" key="6">
    <source>
        <dbReference type="HAMAP-Rule" id="MF_01661"/>
    </source>
</evidence>
<gene>
    <name evidence="6" type="primary">rbsD</name>
    <name evidence="7" type="ORF">BPP43_07345</name>
</gene>
<dbReference type="PANTHER" id="PTHR37831:SF1">
    <property type="entry name" value="D-RIBOSE PYRANASE"/>
    <property type="match status" value="1"/>
</dbReference>
<protein>
    <recommendedName>
        <fullName evidence="2 6">D-ribose pyranase</fullName>
        <ecNumber evidence="2 6">5.4.99.62</ecNumber>
    </recommendedName>
</protein>
<feature type="active site" description="Proton donor" evidence="6">
    <location>
        <position position="20"/>
    </location>
</feature>
<dbReference type="HAMAP" id="MF_01661">
    <property type="entry name" value="D_rib_pyranase"/>
    <property type="match status" value="1"/>
</dbReference>
<keyword evidence="8" id="KW-1185">Reference proteome</keyword>
<dbReference type="AlphaFoldDB" id="A0A3B6VLA5"/>
<keyword evidence="3 6" id="KW-0963">Cytoplasm</keyword>
<dbReference type="PANTHER" id="PTHR37831">
    <property type="entry name" value="D-RIBOSE PYRANASE"/>
    <property type="match status" value="1"/>
</dbReference>
<dbReference type="GO" id="GO:0062193">
    <property type="term" value="F:D-ribose pyranase activity"/>
    <property type="evidence" value="ECO:0007669"/>
    <property type="project" value="UniProtKB-EC"/>
</dbReference>
<dbReference type="EC" id="5.4.99.62" evidence="2 6"/>
<evidence type="ECO:0000313" key="8">
    <source>
        <dbReference type="Proteomes" id="UP000010793"/>
    </source>
</evidence>
<comment type="subcellular location">
    <subcellularLocation>
        <location evidence="6">Cytoplasm</location>
    </subcellularLocation>
</comment>
<accession>A0A3B6VLA5</accession>
<evidence type="ECO:0000256" key="4">
    <source>
        <dbReference type="ARBA" id="ARBA00023235"/>
    </source>
</evidence>
<name>A0A3B6VLA5_BRAPL</name>
<evidence type="ECO:0000256" key="2">
    <source>
        <dbReference type="ARBA" id="ARBA00012862"/>
    </source>
</evidence>
<evidence type="ECO:0000256" key="5">
    <source>
        <dbReference type="ARBA" id="ARBA00023277"/>
    </source>
</evidence>
<evidence type="ECO:0000313" key="7">
    <source>
        <dbReference type="EMBL" id="AGA66691.1"/>
    </source>
</evidence>
<comment type="catalytic activity">
    <reaction evidence="1 6">
        <text>beta-D-ribopyranose = beta-D-ribofuranose</text>
        <dbReference type="Rhea" id="RHEA:25432"/>
        <dbReference type="ChEBI" id="CHEBI:27476"/>
        <dbReference type="ChEBI" id="CHEBI:47002"/>
        <dbReference type="EC" id="5.4.99.62"/>
    </reaction>
</comment>
<keyword evidence="4 6" id="KW-0413">Isomerase</keyword>
<comment type="subunit">
    <text evidence="6">Homodecamer.</text>
</comment>
<dbReference type="Pfam" id="PF05025">
    <property type="entry name" value="RbsD_FucU"/>
    <property type="match status" value="1"/>
</dbReference>
<dbReference type="Proteomes" id="UP000010793">
    <property type="component" value="Chromosome"/>
</dbReference>
<dbReference type="GO" id="GO:0048029">
    <property type="term" value="F:monosaccharide binding"/>
    <property type="evidence" value="ECO:0007669"/>
    <property type="project" value="InterPro"/>
</dbReference>
<evidence type="ECO:0000256" key="1">
    <source>
        <dbReference type="ARBA" id="ARBA00000223"/>
    </source>
</evidence>
<dbReference type="InterPro" id="IPR007721">
    <property type="entry name" value="RbsD_FucU"/>
</dbReference>
<dbReference type="InterPro" id="IPR023064">
    <property type="entry name" value="D-ribose_pyranase"/>
</dbReference>
<dbReference type="RefSeq" id="WP_015274543.1">
    <property type="nucleotide sequence ID" value="NC_019908.1"/>
</dbReference>
<dbReference type="GO" id="GO:0016872">
    <property type="term" value="F:intramolecular lyase activity"/>
    <property type="evidence" value="ECO:0007669"/>
    <property type="project" value="UniProtKB-UniRule"/>
</dbReference>
<comment type="pathway">
    <text evidence="6">Carbohydrate metabolism; D-ribose degradation; D-ribose 5-phosphate from beta-D-ribopyranose: step 1/2.</text>
</comment>
<dbReference type="KEGG" id="bpip:BPP43_07345"/>
<dbReference type="Gene3D" id="3.40.1650.10">
    <property type="entry name" value="RbsD-like domain"/>
    <property type="match status" value="1"/>
</dbReference>
<dbReference type="NCBIfam" id="NF008761">
    <property type="entry name" value="PRK11797.1"/>
    <property type="match status" value="1"/>
</dbReference>
<dbReference type="SUPFAM" id="SSF102546">
    <property type="entry name" value="RbsD-like"/>
    <property type="match status" value="1"/>
</dbReference>
<reference evidence="7 8" key="1">
    <citation type="journal article" date="2013" name="Genome Announc.">
        <title>Complete Genome Sequence of the Porcine Strain Brachyspira pilosicoli P43/6/78(T.).</title>
        <authorList>
            <person name="Lin C."/>
            <person name="den Bakker H.C."/>
            <person name="Suzuki H."/>
            <person name="Lefebure T."/>
            <person name="Ponnala L."/>
            <person name="Sun Q."/>
            <person name="Stanhope M.J."/>
            <person name="Wiedmann M."/>
            <person name="Duhamel G.E."/>
        </authorList>
    </citation>
    <scope>NUCLEOTIDE SEQUENCE [LARGE SCALE GENOMIC DNA]</scope>
    <source>
        <strain evidence="7 8">P43/6/78</strain>
    </source>
</reference>
<proteinExistence type="inferred from homology"/>
<comment type="function">
    <text evidence="6">Catalyzes the interconversion of beta-pyran and beta-furan forms of D-ribose.</text>
</comment>
<sequence length="131" mass="14863">MKKNGIINTNISETLSNMRHTDSICISDLGLPCPDNVKYIDISLKIGFPSFIDVLEEVYKDLKIEHIILAEEIKNHNKDVHEKILKIFNGVSIEYVSHNDFKKKTQNCKAIIRSGEATPYANIILQSACIF</sequence>
<feature type="binding site" evidence="6">
    <location>
        <begin position="120"/>
        <end position="122"/>
    </location>
    <ligand>
        <name>substrate</name>
    </ligand>
</feature>
<feature type="binding site" evidence="6">
    <location>
        <position position="28"/>
    </location>
    <ligand>
        <name>substrate</name>
    </ligand>
</feature>
<feature type="binding site" evidence="6">
    <location>
        <position position="98"/>
    </location>
    <ligand>
        <name>substrate</name>
    </ligand>
</feature>
<dbReference type="GO" id="GO:0005829">
    <property type="term" value="C:cytosol"/>
    <property type="evidence" value="ECO:0007669"/>
    <property type="project" value="TreeGrafter"/>
</dbReference>
<evidence type="ECO:0000256" key="3">
    <source>
        <dbReference type="ARBA" id="ARBA00022490"/>
    </source>
</evidence>
<dbReference type="GO" id="GO:0019303">
    <property type="term" value="P:D-ribose catabolic process"/>
    <property type="evidence" value="ECO:0007669"/>
    <property type="project" value="UniProtKB-UniRule"/>
</dbReference>
<dbReference type="UniPathway" id="UPA00916">
    <property type="reaction ID" value="UER00888"/>
</dbReference>
<dbReference type="InterPro" id="IPR023750">
    <property type="entry name" value="RbsD-like_sf"/>
</dbReference>
<comment type="similarity">
    <text evidence="6">Belongs to the RbsD / FucU family. RbsD subfamily.</text>
</comment>